<accession>A0A9Q0S6K7</accession>
<name>A0A9Q0S6K7_9DIPT</name>
<dbReference type="EMBL" id="WJQU01000001">
    <property type="protein sequence ID" value="KAJ6645395.1"/>
    <property type="molecule type" value="Genomic_DNA"/>
</dbReference>
<evidence type="ECO:0000313" key="2">
    <source>
        <dbReference type="Proteomes" id="UP001151699"/>
    </source>
</evidence>
<proteinExistence type="predicted"/>
<sequence>MLKPKALTQIAEHGRSNAWSTYEQHGRNAFREDGLRFILLQCENGHVVITQVLNLLLILYGRPWTA</sequence>
<dbReference type="GO" id="GO:0060090">
    <property type="term" value="F:molecular adaptor activity"/>
    <property type="evidence" value="ECO:0007669"/>
    <property type="project" value="InterPro"/>
</dbReference>
<organism evidence="1 2">
    <name type="scientific">Pseudolycoriella hygida</name>
    <dbReference type="NCBI Taxonomy" id="35572"/>
    <lineage>
        <taxon>Eukaryota</taxon>
        <taxon>Metazoa</taxon>
        <taxon>Ecdysozoa</taxon>
        <taxon>Arthropoda</taxon>
        <taxon>Hexapoda</taxon>
        <taxon>Insecta</taxon>
        <taxon>Pterygota</taxon>
        <taxon>Neoptera</taxon>
        <taxon>Endopterygota</taxon>
        <taxon>Diptera</taxon>
        <taxon>Nematocera</taxon>
        <taxon>Sciaroidea</taxon>
        <taxon>Sciaridae</taxon>
        <taxon>Pseudolycoriella</taxon>
    </lineage>
</organism>
<dbReference type="Gene3D" id="3.30.450.30">
    <property type="entry name" value="Dynein light chain 2a, cytoplasmic"/>
    <property type="match status" value="1"/>
</dbReference>
<dbReference type="InterPro" id="IPR037587">
    <property type="entry name" value="LAMTOR2-like"/>
</dbReference>
<keyword evidence="2" id="KW-1185">Reference proteome</keyword>
<comment type="caution">
    <text evidence="1">The sequence shown here is derived from an EMBL/GenBank/DDBJ whole genome shotgun (WGS) entry which is preliminary data.</text>
</comment>
<dbReference type="SUPFAM" id="SSF103196">
    <property type="entry name" value="Roadblock/LC7 domain"/>
    <property type="match status" value="1"/>
</dbReference>
<reference evidence="1" key="1">
    <citation type="submission" date="2022-07" db="EMBL/GenBank/DDBJ databases">
        <authorList>
            <person name="Trinca V."/>
            <person name="Uliana J.V.C."/>
            <person name="Torres T.T."/>
            <person name="Ward R.J."/>
            <person name="Monesi N."/>
        </authorList>
    </citation>
    <scope>NUCLEOTIDE SEQUENCE</scope>
    <source>
        <strain evidence="1">HSMRA1968</strain>
        <tissue evidence="1">Whole embryos</tissue>
    </source>
</reference>
<gene>
    <name evidence="1" type="ORF">Bhyg_00601</name>
</gene>
<protein>
    <submittedName>
        <fullName evidence="1">Ragulator complex protein LAMTOR2 like</fullName>
    </submittedName>
</protein>
<dbReference type="OrthoDB" id="271745at2759"/>
<dbReference type="GO" id="GO:0005085">
    <property type="term" value="F:guanyl-nucleotide exchange factor activity"/>
    <property type="evidence" value="ECO:0007669"/>
    <property type="project" value="InterPro"/>
</dbReference>
<dbReference type="PANTHER" id="PTHR13323">
    <property type="entry name" value="LATE ENDOSOMAL/LYSOSOMAL MP1 INTERACTING PROTEIN"/>
    <property type="match status" value="1"/>
</dbReference>
<dbReference type="AlphaFoldDB" id="A0A9Q0S6K7"/>
<evidence type="ECO:0000313" key="1">
    <source>
        <dbReference type="EMBL" id="KAJ6645395.1"/>
    </source>
</evidence>
<dbReference type="GO" id="GO:0032008">
    <property type="term" value="P:positive regulation of TOR signaling"/>
    <property type="evidence" value="ECO:0007669"/>
    <property type="project" value="InterPro"/>
</dbReference>
<dbReference type="Proteomes" id="UP001151699">
    <property type="component" value="Chromosome A"/>
</dbReference>